<dbReference type="InterPro" id="IPR015422">
    <property type="entry name" value="PyrdxlP-dep_Trfase_small"/>
</dbReference>
<evidence type="ECO:0000313" key="5">
    <source>
        <dbReference type="EMBL" id="TCP63624.1"/>
    </source>
</evidence>
<dbReference type="InterPro" id="IPR015424">
    <property type="entry name" value="PyrdxlP-dep_Trfase"/>
</dbReference>
<dbReference type="InterPro" id="IPR015421">
    <property type="entry name" value="PyrdxlP-dep_Trfase_major"/>
</dbReference>
<evidence type="ECO:0000259" key="4">
    <source>
        <dbReference type="Pfam" id="PF00266"/>
    </source>
</evidence>
<dbReference type="InterPro" id="IPR000192">
    <property type="entry name" value="Aminotrans_V_dom"/>
</dbReference>
<accession>A0A4R2RL24</accession>
<name>A0A4R2RL24_9FIRM</name>
<dbReference type="GO" id="GO:0031071">
    <property type="term" value="F:cysteine desulfurase activity"/>
    <property type="evidence" value="ECO:0007669"/>
    <property type="project" value="UniProtKB-EC"/>
</dbReference>
<dbReference type="GO" id="GO:0008483">
    <property type="term" value="F:transaminase activity"/>
    <property type="evidence" value="ECO:0007669"/>
    <property type="project" value="UniProtKB-KW"/>
</dbReference>
<dbReference type="Gene3D" id="3.40.640.10">
    <property type="entry name" value="Type I PLP-dependent aspartate aminotransferase-like (Major domain)"/>
    <property type="match status" value="1"/>
</dbReference>
<comment type="cofactor">
    <cofactor evidence="1">
        <name>pyridoxal 5'-phosphate</name>
        <dbReference type="ChEBI" id="CHEBI:597326"/>
    </cofactor>
</comment>
<dbReference type="Proteomes" id="UP000294813">
    <property type="component" value="Unassembled WGS sequence"/>
</dbReference>
<keyword evidence="5" id="KW-0032">Aminotransferase</keyword>
<keyword evidence="6" id="KW-1185">Reference proteome</keyword>
<dbReference type="Gene3D" id="3.90.1150.10">
    <property type="entry name" value="Aspartate Aminotransferase, domain 1"/>
    <property type="match status" value="1"/>
</dbReference>
<evidence type="ECO:0000256" key="2">
    <source>
        <dbReference type="ARBA" id="ARBA00006490"/>
    </source>
</evidence>
<dbReference type="PANTHER" id="PTHR11601">
    <property type="entry name" value="CYSTEINE DESULFURYLASE FAMILY MEMBER"/>
    <property type="match status" value="1"/>
</dbReference>
<evidence type="ECO:0000313" key="6">
    <source>
        <dbReference type="Proteomes" id="UP000294813"/>
    </source>
</evidence>
<protein>
    <submittedName>
        <fullName evidence="5">Aminotransferase class V</fullName>
    </submittedName>
</protein>
<gene>
    <name evidence="5" type="ORF">EDD73_11749</name>
</gene>
<comment type="similarity">
    <text evidence="2">Belongs to the class-V pyridoxal-phosphate-dependent aminotransferase family. NifS/IscS subfamily.</text>
</comment>
<keyword evidence="5" id="KW-0808">Transferase</keyword>
<comment type="caution">
    <text evidence="5">The sequence shown here is derived from an EMBL/GenBank/DDBJ whole genome shotgun (WGS) entry which is preliminary data.</text>
</comment>
<feature type="domain" description="Aminotransferase class V" evidence="4">
    <location>
        <begin position="7"/>
        <end position="66"/>
    </location>
</feature>
<dbReference type="PANTHER" id="PTHR11601:SF34">
    <property type="entry name" value="CYSTEINE DESULFURASE"/>
    <property type="match status" value="1"/>
</dbReference>
<dbReference type="Pfam" id="PF00266">
    <property type="entry name" value="Aminotran_5"/>
    <property type="match status" value="1"/>
</dbReference>
<proteinExistence type="inferred from homology"/>
<evidence type="ECO:0000256" key="3">
    <source>
        <dbReference type="ARBA" id="ARBA00050776"/>
    </source>
</evidence>
<comment type="catalytic activity">
    <reaction evidence="3">
        <text>(sulfur carrier)-H + L-cysteine = (sulfur carrier)-SH + L-alanine</text>
        <dbReference type="Rhea" id="RHEA:43892"/>
        <dbReference type="Rhea" id="RHEA-COMP:14737"/>
        <dbReference type="Rhea" id="RHEA-COMP:14739"/>
        <dbReference type="ChEBI" id="CHEBI:29917"/>
        <dbReference type="ChEBI" id="CHEBI:35235"/>
        <dbReference type="ChEBI" id="CHEBI:57972"/>
        <dbReference type="ChEBI" id="CHEBI:64428"/>
        <dbReference type="EC" id="2.8.1.7"/>
    </reaction>
</comment>
<evidence type="ECO:0000256" key="1">
    <source>
        <dbReference type="ARBA" id="ARBA00001933"/>
    </source>
</evidence>
<sequence>MQKKSLIYLDYQSTTPCDPRVVEIMMPYFYQVYGNPSSGYHLLGRDAQKAVNQAREQVASLIGARSD</sequence>
<reference evidence="5 6" key="1">
    <citation type="submission" date="2019-03" db="EMBL/GenBank/DDBJ databases">
        <title>Genomic Encyclopedia of Type Strains, Phase IV (KMG-IV): sequencing the most valuable type-strain genomes for metagenomic binning, comparative biology and taxonomic classification.</title>
        <authorList>
            <person name="Goeker M."/>
        </authorList>
    </citation>
    <scope>NUCLEOTIDE SEQUENCE [LARGE SCALE GENOMIC DNA]</scope>
    <source>
        <strain evidence="5 6">DSM 11170</strain>
    </source>
</reference>
<dbReference type="SUPFAM" id="SSF53383">
    <property type="entry name" value="PLP-dependent transferases"/>
    <property type="match status" value="1"/>
</dbReference>
<organism evidence="5 6">
    <name type="scientific">Heliophilum fasciatum</name>
    <dbReference type="NCBI Taxonomy" id="35700"/>
    <lineage>
        <taxon>Bacteria</taxon>
        <taxon>Bacillati</taxon>
        <taxon>Bacillota</taxon>
        <taxon>Clostridia</taxon>
        <taxon>Eubacteriales</taxon>
        <taxon>Heliobacteriaceae</taxon>
        <taxon>Heliophilum</taxon>
    </lineage>
</organism>
<dbReference type="RefSeq" id="WP_243116878.1">
    <property type="nucleotide sequence ID" value="NZ_JAOQNU010000016.1"/>
</dbReference>
<dbReference type="EMBL" id="SLXT01000017">
    <property type="protein sequence ID" value="TCP63624.1"/>
    <property type="molecule type" value="Genomic_DNA"/>
</dbReference>
<dbReference type="AlphaFoldDB" id="A0A4R2RL24"/>